<keyword evidence="3" id="KW-0694">RNA-binding</keyword>
<dbReference type="Pfam" id="PF00849">
    <property type="entry name" value="PseudoU_synth_2"/>
    <property type="match status" value="1"/>
</dbReference>
<dbReference type="PANTHER" id="PTHR47683">
    <property type="entry name" value="PSEUDOURIDINE SYNTHASE FAMILY PROTEIN-RELATED"/>
    <property type="match status" value="1"/>
</dbReference>
<feature type="region of interest" description="Disordered" evidence="4">
    <location>
        <begin position="338"/>
        <end position="372"/>
    </location>
</feature>
<dbReference type="PROSITE" id="PS01149">
    <property type="entry name" value="PSI_RSU"/>
    <property type="match status" value="1"/>
</dbReference>
<dbReference type="GO" id="GO:0001522">
    <property type="term" value="P:pseudouridine synthesis"/>
    <property type="evidence" value="ECO:0007669"/>
    <property type="project" value="InterPro"/>
</dbReference>
<comment type="similarity">
    <text evidence="1">Belongs to the pseudouridine synthase RsuA family.</text>
</comment>
<dbReference type="InterPro" id="IPR002942">
    <property type="entry name" value="S4_RNA-bd"/>
</dbReference>
<dbReference type="PANTHER" id="PTHR47683:SF3">
    <property type="entry name" value="RIBOSOMAL LARGE SUBUNIT PSEUDOURIDINE SYNTHASE B"/>
    <property type="match status" value="1"/>
</dbReference>
<feature type="compositionally biased region" description="Basic residues" evidence="4">
    <location>
        <begin position="344"/>
        <end position="354"/>
    </location>
</feature>
<accession>A0A9N8DH70</accession>
<keyword evidence="7" id="KW-1185">Reference proteome</keyword>
<dbReference type="PROSITE" id="PS50889">
    <property type="entry name" value="S4"/>
    <property type="match status" value="1"/>
</dbReference>
<comment type="caution">
    <text evidence="6">The sequence shown here is derived from an EMBL/GenBank/DDBJ whole genome shotgun (WGS) entry which is preliminary data.</text>
</comment>
<dbReference type="CDD" id="cd00165">
    <property type="entry name" value="S4"/>
    <property type="match status" value="1"/>
</dbReference>
<gene>
    <name evidence="6" type="ORF">SEMRO_125_G060040.1</name>
</gene>
<dbReference type="Proteomes" id="UP001153069">
    <property type="component" value="Unassembled WGS sequence"/>
</dbReference>
<evidence type="ECO:0000313" key="7">
    <source>
        <dbReference type="Proteomes" id="UP001153069"/>
    </source>
</evidence>
<name>A0A9N8DH70_9STRA</name>
<dbReference type="GO" id="GO:0006364">
    <property type="term" value="P:rRNA processing"/>
    <property type="evidence" value="ECO:0007669"/>
    <property type="project" value="UniProtKB-ARBA"/>
</dbReference>
<dbReference type="InterPro" id="IPR050343">
    <property type="entry name" value="RsuA_PseudoU_synthase"/>
</dbReference>
<evidence type="ECO:0000313" key="6">
    <source>
        <dbReference type="EMBL" id="CAB9502011.1"/>
    </source>
</evidence>
<dbReference type="InterPro" id="IPR006145">
    <property type="entry name" value="PsdUridine_synth_RsuA/RluA"/>
</dbReference>
<evidence type="ECO:0000256" key="2">
    <source>
        <dbReference type="ARBA" id="ARBA00023235"/>
    </source>
</evidence>
<dbReference type="OrthoDB" id="440619at2759"/>
<dbReference type="InterPro" id="IPR018496">
    <property type="entry name" value="PsdUridine_synth_RsuA/RluB_CS"/>
</dbReference>
<dbReference type="SUPFAM" id="SSF55174">
    <property type="entry name" value="Alpha-L RNA-binding motif"/>
    <property type="match status" value="1"/>
</dbReference>
<evidence type="ECO:0000259" key="5">
    <source>
        <dbReference type="SMART" id="SM00363"/>
    </source>
</evidence>
<organism evidence="6 7">
    <name type="scientific">Seminavis robusta</name>
    <dbReference type="NCBI Taxonomy" id="568900"/>
    <lineage>
        <taxon>Eukaryota</taxon>
        <taxon>Sar</taxon>
        <taxon>Stramenopiles</taxon>
        <taxon>Ochrophyta</taxon>
        <taxon>Bacillariophyta</taxon>
        <taxon>Bacillariophyceae</taxon>
        <taxon>Bacillariophycidae</taxon>
        <taxon>Naviculales</taxon>
        <taxon>Naviculaceae</taxon>
        <taxon>Seminavis</taxon>
    </lineage>
</organism>
<sequence length="372" mass="42126">MAASVVAWRRQLHAVLSPIRGNRSTFFNGSLLLSSCRQPVVAHHWPSSSSIFIRSTTHSSSDGQQSHQQPQPQVRLSKLLSQHSSNLAISRREAERLIQGGHVTVAGQVMTSPHFLVEPTRNTVKVHGKVVQLLSSSTSTSETNSSKIWIVHKLKGELVADFDPHGRPTMMERLIRSGVGQNKKQKLHIKPIGRLDMMTEGLMLVTTSGRYARDMELPVHQLHRTYRVRVHGPLTRYKIQAIQRGITITNDGTGGTRYSPMKVQLEQHRQRRSSTNSWITISCTEGKNRQIRNVLQHLGLTVTRLIRISFGDYQLQTIPPGMAVEVPLKDLNKQVHKGPLFGNRRNRNRIAKKTPKQEEPKASPVQWIRHYR</sequence>
<dbReference type="Gene3D" id="3.10.290.10">
    <property type="entry name" value="RNA-binding S4 domain"/>
    <property type="match status" value="1"/>
</dbReference>
<evidence type="ECO:0000256" key="3">
    <source>
        <dbReference type="PROSITE-ProRule" id="PRU00182"/>
    </source>
</evidence>
<evidence type="ECO:0000256" key="4">
    <source>
        <dbReference type="SAM" id="MobiDB-lite"/>
    </source>
</evidence>
<protein>
    <submittedName>
        <fullName evidence="6">Ribosomal large subunit pseudouridine synthase B</fullName>
    </submittedName>
</protein>
<dbReference type="AlphaFoldDB" id="A0A9N8DH70"/>
<dbReference type="InterPro" id="IPR020103">
    <property type="entry name" value="PsdUridine_synth_cat_dom_sf"/>
</dbReference>
<dbReference type="InterPro" id="IPR036986">
    <property type="entry name" value="S4_RNA-bd_sf"/>
</dbReference>
<dbReference type="SUPFAM" id="SSF55120">
    <property type="entry name" value="Pseudouridine synthase"/>
    <property type="match status" value="1"/>
</dbReference>
<keyword evidence="2" id="KW-0413">Isomerase</keyword>
<reference evidence="6" key="1">
    <citation type="submission" date="2020-06" db="EMBL/GenBank/DDBJ databases">
        <authorList>
            <consortium name="Plant Systems Biology data submission"/>
        </authorList>
    </citation>
    <scope>NUCLEOTIDE SEQUENCE</scope>
    <source>
        <strain evidence="6">D6</strain>
    </source>
</reference>
<dbReference type="EMBL" id="CAICTM010000124">
    <property type="protein sequence ID" value="CAB9502011.1"/>
    <property type="molecule type" value="Genomic_DNA"/>
</dbReference>
<dbReference type="SMART" id="SM00363">
    <property type="entry name" value="S4"/>
    <property type="match status" value="1"/>
</dbReference>
<dbReference type="Gene3D" id="3.30.2350.10">
    <property type="entry name" value="Pseudouridine synthase"/>
    <property type="match status" value="1"/>
</dbReference>
<dbReference type="Pfam" id="PF01479">
    <property type="entry name" value="S4"/>
    <property type="match status" value="1"/>
</dbReference>
<proteinExistence type="inferred from homology"/>
<evidence type="ECO:0000256" key="1">
    <source>
        <dbReference type="ARBA" id="ARBA00008348"/>
    </source>
</evidence>
<feature type="region of interest" description="Disordered" evidence="4">
    <location>
        <begin position="54"/>
        <end position="73"/>
    </location>
</feature>
<feature type="domain" description="RNA-binding S4" evidence="5">
    <location>
        <begin position="74"/>
        <end position="136"/>
    </location>
</feature>
<dbReference type="GO" id="GO:0009982">
    <property type="term" value="F:pseudouridine synthase activity"/>
    <property type="evidence" value="ECO:0007669"/>
    <property type="project" value="InterPro"/>
</dbReference>
<feature type="compositionally biased region" description="Low complexity" evidence="4">
    <location>
        <begin position="55"/>
        <end position="73"/>
    </location>
</feature>
<dbReference type="GO" id="GO:0003723">
    <property type="term" value="F:RNA binding"/>
    <property type="evidence" value="ECO:0007669"/>
    <property type="project" value="UniProtKB-KW"/>
</dbReference>